<evidence type="ECO:0000313" key="2">
    <source>
        <dbReference type="EMBL" id="MBX56049.1"/>
    </source>
</evidence>
<organism evidence="2">
    <name type="scientific">Rhizophora mucronata</name>
    <name type="common">Asiatic mangrove</name>
    <dbReference type="NCBI Taxonomy" id="61149"/>
    <lineage>
        <taxon>Eukaryota</taxon>
        <taxon>Viridiplantae</taxon>
        <taxon>Streptophyta</taxon>
        <taxon>Embryophyta</taxon>
        <taxon>Tracheophyta</taxon>
        <taxon>Spermatophyta</taxon>
        <taxon>Magnoliopsida</taxon>
        <taxon>eudicotyledons</taxon>
        <taxon>Gunneridae</taxon>
        <taxon>Pentapetalae</taxon>
        <taxon>rosids</taxon>
        <taxon>fabids</taxon>
        <taxon>Malpighiales</taxon>
        <taxon>Rhizophoraceae</taxon>
        <taxon>Rhizophora</taxon>
    </lineage>
</organism>
<dbReference type="EMBL" id="GGEC01075565">
    <property type="protein sequence ID" value="MBX56049.1"/>
    <property type="molecule type" value="Transcribed_RNA"/>
</dbReference>
<sequence length="61" mass="7058">MKNLWCKTFSLVLVFLAHVTFQLLWRFLVTFNSVVDFVCADVCFVSASICFMTACDSTYFK</sequence>
<accession>A0A2P2PN42</accession>
<feature type="transmembrane region" description="Helical" evidence="1">
    <location>
        <begin position="9"/>
        <end position="28"/>
    </location>
</feature>
<protein>
    <submittedName>
        <fullName evidence="2">Uncharacterized protein</fullName>
    </submittedName>
</protein>
<dbReference type="AlphaFoldDB" id="A0A2P2PN42"/>
<feature type="transmembrane region" description="Helical" evidence="1">
    <location>
        <begin position="34"/>
        <end position="55"/>
    </location>
</feature>
<keyword evidence="1" id="KW-0472">Membrane</keyword>
<reference evidence="2" key="1">
    <citation type="submission" date="2018-02" db="EMBL/GenBank/DDBJ databases">
        <title>Rhizophora mucronata_Transcriptome.</title>
        <authorList>
            <person name="Meera S.P."/>
            <person name="Sreeshan A."/>
            <person name="Augustine A."/>
        </authorList>
    </citation>
    <scope>NUCLEOTIDE SEQUENCE</scope>
    <source>
        <tissue evidence="2">Leaf</tissue>
    </source>
</reference>
<keyword evidence="1" id="KW-1133">Transmembrane helix</keyword>
<name>A0A2P2PN42_RHIMU</name>
<evidence type="ECO:0000256" key="1">
    <source>
        <dbReference type="SAM" id="Phobius"/>
    </source>
</evidence>
<proteinExistence type="predicted"/>
<keyword evidence="1" id="KW-0812">Transmembrane</keyword>